<dbReference type="PANTHER" id="PTHR17985:SF8">
    <property type="entry name" value="TRANSPORT AND GOLGI ORGANIZATION PROTEIN 2 HOMOLOG"/>
    <property type="match status" value="1"/>
</dbReference>
<dbReference type="InterPro" id="IPR008551">
    <property type="entry name" value="TANGO2"/>
</dbReference>
<dbReference type="OrthoDB" id="4380123at2"/>
<dbReference type="Pfam" id="PF05742">
    <property type="entry name" value="TANGO2"/>
    <property type="match status" value="1"/>
</dbReference>
<sequence>MCTVTFIPKQNNHFIFTSNRDEAPDRITIPPEFYTENGVKLLYPKDKKAGGTWIGVSEKQRLVCLLNGGFSAHKPEQNYRMSRGIVVRDILIASLCIKTIEDYNFKGIEPFTMIILDWENGLELHQLVWDGTVKHLEKLPNEPKIWSSSSLYTDSMKHLRMIWFNEFKNQNNFQLEAINQFHKTAGSQYPDMGIIMDRGFVKTTSITQIEKMDLKVTMNYTDLQNNQTTHNEMYFNNW</sequence>
<dbReference type="AlphaFoldDB" id="A0A1I5CVI1"/>
<name>A0A1I5CVI1_9FLAO</name>
<keyword evidence="2" id="KW-1185">Reference proteome</keyword>
<organism evidence="1 2">
    <name type="scientific">Bizionia echini</name>
    <dbReference type="NCBI Taxonomy" id="649333"/>
    <lineage>
        <taxon>Bacteria</taxon>
        <taxon>Pseudomonadati</taxon>
        <taxon>Bacteroidota</taxon>
        <taxon>Flavobacteriia</taxon>
        <taxon>Flavobacteriales</taxon>
        <taxon>Flavobacteriaceae</taxon>
        <taxon>Bizionia</taxon>
    </lineage>
</organism>
<accession>A0A1I5CVI1</accession>
<evidence type="ECO:0000313" key="1">
    <source>
        <dbReference type="EMBL" id="SFN90866.1"/>
    </source>
</evidence>
<dbReference type="EMBL" id="FOVN01000006">
    <property type="protein sequence ID" value="SFN90866.1"/>
    <property type="molecule type" value="Genomic_DNA"/>
</dbReference>
<proteinExistence type="predicted"/>
<gene>
    <name evidence="1" type="ORF">SAMN04487989_10618</name>
</gene>
<evidence type="ECO:0000313" key="2">
    <source>
        <dbReference type="Proteomes" id="UP000198705"/>
    </source>
</evidence>
<reference evidence="2" key="1">
    <citation type="submission" date="2016-10" db="EMBL/GenBank/DDBJ databases">
        <authorList>
            <person name="Varghese N."/>
            <person name="Submissions S."/>
        </authorList>
    </citation>
    <scope>NUCLEOTIDE SEQUENCE [LARGE SCALE GENOMIC DNA]</scope>
    <source>
        <strain evidence="2">DSM 23925</strain>
    </source>
</reference>
<dbReference type="STRING" id="649333.SAMN04487989_10618"/>
<dbReference type="Proteomes" id="UP000198705">
    <property type="component" value="Unassembled WGS sequence"/>
</dbReference>
<dbReference type="PANTHER" id="PTHR17985">
    <property type="entry name" value="SER/THR-RICH PROTEIN T10 IN DGCR REGION"/>
    <property type="match status" value="1"/>
</dbReference>
<dbReference type="RefSeq" id="WP_092209178.1">
    <property type="nucleotide sequence ID" value="NZ_FOVN01000006.1"/>
</dbReference>
<protein>
    <submittedName>
        <fullName evidence="1">Transport and Golgi organisation 2</fullName>
    </submittedName>
</protein>